<gene>
    <name evidence="2" type="ORF">F9278_04445</name>
</gene>
<reference evidence="2 3" key="1">
    <citation type="submission" date="2019-10" db="EMBL/GenBank/DDBJ databases">
        <title>Streptomyces sp. strain GY16 isolated from leaves of Broussonetia papyrifera.</title>
        <authorList>
            <person name="Mo P."/>
        </authorList>
    </citation>
    <scope>NUCLEOTIDE SEQUENCE [LARGE SCALE GENOMIC DNA]</scope>
    <source>
        <strain evidence="2 3">GY16</strain>
    </source>
</reference>
<name>A0A5P8JXY2_9ACTN</name>
<dbReference type="Proteomes" id="UP000327294">
    <property type="component" value="Chromosome"/>
</dbReference>
<dbReference type="EMBL" id="CP045096">
    <property type="protein sequence ID" value="QFQ95560.1"/>
    <property type="molecule type" value="Genomic_DNA"/>
</dbReference>
<accession>A0A5P8JXY2</accession>
<feature type="compositionally biased region" description="Polar residues" evidence="1">
    <location>
        <begin position="1"/>
        <end position="10"/>
    </location>
</feature>
<dbReference type="RefSeq" id="WP_152167093.1">
    <property type="nucleotide sequence ID" value="NZ_CP045096.1"/>
</dbReference>
<keyword evidence="3" id="KW-1185">Reference proteome</keyword>
<protein>
    <submittedName>
        <fullName evidence="2">Uncharacterized protein</fullName>
    </submittedName>
</protein>
<dbReference type="KEGG" id="sphv:F9278_04445"/>
<dbReference type="Pfam" id="PF24596">
    <property type="entry name" value="DUF7620"/>
    <property type="match status" value="1"/>
</dbReference>
<proteinExistence type="predicted"/>
<dbReference type="AlphaFoldDB" id="A0A5P8JXY2"/>
<sequence length="72" mass="8138">MRPFTRQPQVSPEAETAKRAAEKSLQPAQAHEPEVEAKLTESIRVKEQIRVHNRANAYSDWIEGIVLSRLSG</sequence>
<evidence type="ECO:0000313" key="2">
    <source>
        <dbReference type="EMBL" id="QFQ95560.1"/>
    </source>
</evidence>
<feature type="compositionally biased region" description="Basic and acidic residues" evidence="1">
    <location>
        <begin position="31"/>
        <end position="41"/>
    </location>
</feature>
<evidence type="ECO:0000256" key="1">
    <source>
        <dbReference type="SAM" id="MobiDB-lite"/>
    </source>
</evidence>
<evidence type="ECO:0000313" key="3">
    <source>
        <dbReference type="Proteomes" id="UP000327294"/>
    </source>
</evidence>
<feature type="region of interest" description="Disordered" evidence="1">
    <location>
        <begin position="1"/>
        <end position="41"/>
    </location>
</feature>
<dbReference type="InterPro" id="IPR056037">
    <property type="entry name" value="DUF7620"/>
</dbReference>
<organism evidence="2 3">
    <name type="scientific">Streptomyces phaeolivaceus</name>
    <dbReference type="NCBI Taxonomy" id="2653200"/>
    <lineage>
        <taxon>Bacteria</taxon>
        <taxon>Bacillati</taxon>
        <taxon>Actinomycetota</taxon>
        <taxon>Actinomycetes</taxon>
        <taxon>Kitasatosporales</taxon>
        <taxon>Streptomycetaceae</taxon>
        <taxon>Streptomyces</taxon>
    </lineage>
</organism>